<dbReference type="AlphaFoldDB" id="A0A151ZCS5"/>
<feature type="domain" description="Rab-GAP TBC" evidence="2">
    <location>
        <begin position="263"/>
        <end position="453"/>
    </location>
</feature>
<dbReference type="PROSITE" id="PS50086">
    <property type="entry name" value="TBC_RABGAP"/>
    <property type="match status" value="1"/>
</dbReference>
<evidence type="ECO:0000313" key="4">
    <source>
        <dbReference type="Proteomes" id="UP000076078"/>
    </source>
</evidence>
<gene>
    <name evidence="3" type="ORF">DLAC_07507</name>
</gene>
<feature type="region of interest" description="Disordered" evidence="1">
    <location>
        <begin position="86"/>
        <end position="137"/>
    </location>
</feature>
<feature type="region of interest" description="Disordered" evidence="1">
    <location>
        <begin position="33"/>
        <end position="65"/>
    </location>
</feature>
<dbReference type="FunFam" id="1.10.8.270:FF:000026">
    <property type="entry name" value="TBC (Tre-2/Bub2/Cdc16) domain family"/>
    <property type="match status" value="1"/>
</dbReference>
<dbReference type="FunCoup" id="A0A151ZCS5">
    <property type="interactions" value="425"/>
</dbReference>
<name>A0A151ZCS5_TIELA</name>
<sequence length="551" mass="62836">MDPIGSDNSSSLSSSNGTTYKFVVNCSVDSINSTPKLNSNPKLPWTPSSINKQNPPPLPPKTFLSVGPDQIIEEKIKESHQLNSISSEYNSNTNNSNSNNNNNVIDSNNSTPPLLNSSNSGGDIKNSNSNTSISKDNTITIGGTDEFVIINSEIHSGLVIYDNYGFLIEQEQIQLFLIYKDKIVKNDQVKKDNWINFFEKNPQALQSLFMPTPQPANSSNSSPIMAINNQVQQHTHHYINENNNVKIYRQRTPKIFKELIRSGIPTDYRSMIWLRTSGAFTRLLEAPDEYYGILEKYKDKESVATKQIAMDVERTFPDHKYLNTKEKMDGLSNVLIAYSWRNPSVGYCQCMNFIAGFLLIYMSEHEAYWMLVSIIEDLLPTEYFTTTMIDSSVDVRFVFDDLLQKKLPRLHQHLQISNLTLPLIITQWFLCIMATTTPTETTFRIWDVFFSEGSKVLFRVALSFFKMNEEKLLTCRDYTTLYNLIKKIPNGIYDADHLLDVAFNGLGSFPMKNLIKKRKDSKVVVITEYNEFQKMKASSPPRAARTSKINQ</sequence>
<dbReference type="Gene3D" id="1.10.8.270">
    <property type="entry name" value="putative rabgap domain of human tbc1 domain family member 14 like domains"/>
    <property type="match status" value="1"/>
</dbReference>
<evidence type="ECO:0000259" key="2">
    <source>
        <dbReference type="PROSITE" id="PS50086"/>
    </source>
</evidence>
<dbReference type="SUPFAM" id="SSF47923">
    <property type="entry name" value="Ypt/Rab-GAP domain of gyp1p"/>
    <property type="match status" value="2"/>
</dbReference>
<proteinExistence type="predicted"/>
<dbReference type="InterPro" id="IPR000195">
    <property type="entry name" value="Rab-GAP-TBC_dom"/>
</dbReference>
<dbReference type="PANTHER" id="PTHR47219">
    <property type="entry name" value="RAB GTPASE-ACTIVATING PROTEIN 1-LIKE"/>
    <property type="match status" value="1"/>
</dbReference>
<keyword evidence="4" id="KW-1185">Reference proteome</keyword>
<dbReference type="STRING" id="361077.A0A151ZCS5"/>
<protein>
    <recommendedName>
        <fullName evidence="2">Rab-GAP TBC domain-containing protein</fullName>
    </recommendedName>
</protein>
<dbReference type="Pfam" id="PF00566">
    <property type="entry name" value="RabGAP-TBC"/>
    <property type="match status" value="1"/>
</dbReference>
<dbReference type="GO" id="GO:0005096">
    <property type="term" value="F:GTPase activator activity"/>
    <property type="evidence" value="ECO:0007669"/>
    <property type="project" value="TreeGrafter"/>
</dbReference>
<dbReference type="Proteomes" id="UP000076078">
    <property type="component" value="Unassembled WGS sequence"/>
</dbReference>
<evidence type="ECO:0000256" key="1">
    <source>
        <dbReference type="SAM" id="MobiDB-lite"/>
    </source>
</evidence>
<dbReference type="SMART" id="SM00164">
    <property type="entry name" value="TBC"/>
    <property type="match status" value="1"/>
</dbReference>
<dbReference type="EMBL" id="LODT01000034">
    <property type="protein sequence ID" value="KYQ91725.1"/>
    <property type="molecule type" value="Genomic_DNA"/>
</dbReference>
<dbReference type="GO" id="GO:0031267">
    <property type="term" value="F:small GTPase binding"/>
    <property type="evidence" value="ECO:0007669"/>
    <property type="project" value="TreeGrafter"/>
</dbReference>
<comment type="caution">
    <text evidence="3">The sequence shown here is derived from an EMBL/GenBank/DDBJ whole genome shotgun (WGS) entry which is preliminary data.</text>
</comment>
<reference evidence="3 4" key="1">
    <citation type="submission" date="2015-12" db="EMBL/GenBank/DDBJ databases">
        <title>Dictyostelia acquired genes for synthesis and detection of signals that induce cell-type specialization by lateral gene transfer from prokaryotes.</title>
        <authorList>
            <person name="Gloeckner G."/>
            <person name="Schaap P."/>
        </authorList>
    </citation>
    <scope>NUCLEOTIDE SEQUENCE [LARGE SCALE GENOMIC DNA]</scope>
    <source>
        <strain evidence="3 4">TK</strain>
    </source>
</reference>
<organism evidence="3 4">
    <name type="scientific">Tieghemostelium lacteum</name>
    <name type="common">Slime mold</name>
    <name type="synonym">Dictyostelium lacteum</name>
    <dbReference type="NCBI Taxonomy" id="361077"/>
    <lineage>
        <taxon>Eukaryota</taxon>
        <taxon>Amoebozoa</taxon>
        <taxon>Evosea</taxon>
        <taxon>Eumycetozoa</taxon>
        <taxon>Dictyostelia</taxon>
        <taxon>Dictyosteliales</taxon>
        <taxon>Raperosteliaceae</taxon>
        <taxon>Tieghemostelium</taxon>
    </lineage>
</organism>
<accession>A0A151ZCS5</accession>
<evidence type="ECO:0000313" key="3">
    <source>
        <dbReference type="EMBL" id="KYQ91725.1"/>
    </source>
</evidence>
<dbReference type="OrthoDB" id="294251at2759"/>
<dbReference type="InterPro" id="IPR035969">
    <property type="entry name" value="Rab-GAP_TBC_sf"/>
</dbReference>
<dbReference type="PANTHER" id="PTHR47219:SF20">
    <property type="entry name" value="TBC1 DOMAIN FAMILY MEMBER 2B"/>
    <property type="match status" value="1"/>
</dbReference>
<dbReference type="OMA" id="EYFTTTM"/>
<dbReference type="InParanoid" id="A0A151ZCS5"/>
<feature type="compositionally biased region" description="Polar residues" evidence="1">
    <location>
        <begin position="33"/>
        <end position="53"/>
    </location>
</feature>
<dbReference type="InterPro" id="IPR050302">
    <property type="entry name" value="Rab_GAP_TBC_domain"/>
</dbReference>
<dbReference type="Gene3D" id="1.10.472.80">
    <property type="entry name" value="Ypt/Rab-GAP domain of gyp1p, domain 3"/>
    <property type="match status" value="1"/>
</dbReference>